<dbReference type="OrthoDB" id="9797097at2"/>
<dbReference type="FunFam" id="3.30.565.10:FF:000010">
    <property type="entry name" value="Sensor histidine kinase RcsC"/>
    <property type="match status" value="1"/>
</dbReference>
<feature type="domain" description="Response regulatory" evidence="8">
    <location>
        <begin position="521"/>
        <end position="642"/>
    </location>
</feature>
<dbReference type="InterPro" id="IPR011006">
    <property type="entry name" value="CheY-like_superfamily"/>
</dbReference>
<feature type="domain" description="Response regulatory" evidence="8">
    <location>
        <begin position="13"/>
        <end position="130"/>
    </location>
</feature>
<dbReference type="Gene3D" id="1.10.287.130">
    <property type="match status" value="1"/>
</dbReference>
<dbReference type="CDD" id="cd17546">
    <property type="entry name" value="REC_hyHK_CKI1_RcsC-like"/>
    <property type="match status" value="1"/>
</dbReference>
<keyword evidence="3 6" id="KW-0597">Phosphoprotein</keyword>
<dbReference type="InterPro" id="IPR036097">
    <property type="entry name" value="HisK_dim/P_sf"/>
</dbReference>
<dbReference type="CDD" id="cd16922">
    <property type="entry name" value="HATPase_EvgS-ArcB-TorS-like"/>
    <property type="match status" value="1"/>
</dbReference>
<feature type="modified residue" description="4-aspartylphosphate" evidence="6">
    <location>
        <position position="65"/>
    </location>
</feature>
<dbReference type="Proteomes" id="UP000223913">
    <property type="component" value="Unassembled WGS sequence"/>
</dbReference>
<dbReference type="SMART" id="SM00388">
    <property type="entry name" value="HisKA"/>
    <property type="match status" value="1"/>
</dbReference>
<protein>
    <recommendedName>
        <fullName evidence="2">histidine kinase</fullName>
        <ecNumber evidence="2">2.7.13.3</ecNumber>
    </recommendedName>
</protein>
<name>A0A2D0N4L2_FLAN2</name>
<evidence type="ECO:0000256" key="1">
    <source>
        <dbReference type="ARBA" id="ARBA00000085"/>
    </source>
</evidence>
<keyword evidence="10" id="KW-1185">Reference proteome</keyword>
<dbReference type="InterPro" id="IPR001789">
    <property type="entry name" value="Sig_transdc_resp-reg_receiver"/>
</dbReference>
<dbReference type="SUPFAM" id="SSF52172">
    <property type="entry name" value="CheY-like"/>
    <property type="match status" value="2"/>
</dbReference>
<dbReference type="Pfam" id="PF00072">
    <property type="entry name" value="Response_reg"/>
    <property type="match status" value="2"/>
</dbReference>
<dbReference type="InterPro" id="IPR004358">
    <property type="entry name" value="Sig_transdc_His_kin-like_C"/>
</dbReference>
<dbReference type="PRINTS" id="PR00344">
    <property type="entry name" value="BCTRLSENSOR"/>
</dbReference>
<dbReference type="InterPro" id="IPR005467">
    <property type="entry name" value="His_kinase_dom"/>
</dbReference>
<proteinExistence type="predicted"/>
<dbReference type="SUPFAM" id="SSF47384">
    <property type="entry name" value="Homodimeric domain of signal transducing histidine kinase"/>
    <property type="match status" value="1"/>
</dbReference>
<dbReference type="PANTHER" id="PTHR43047:SF64">
    <property type="entry name" value="HISTIDINE KINASE CONTAINING CHEY-HOMOLOGOUS RECEIVER DOMAIN AND PAS DOMAIN-RELATED"/>
    <property type="match status" value="1"/>
</dbReference>
<dbReference type="Gene3D" id="3.40.50.2300">
    <property type="match status" value="2"/>
</dbReference>
<evidence type="ECO:0000256" key="6">
    <source>
        <dbReference type="PROSITE-ProRule" id="PRU00169"/>
    </source>
</evidence>
<dbReference type="SMART" id="SM00448">
    <property type="entry name" value="REC"/>
    <property type="match status" value="2"/>
</dbReference>
<gene>
    <name evidence="9" type="ORF">CRP01_28840</name>
</gene>
<evidence type="ECO:0000313" key="10">
    <source>
        <dbReference type="Proteomes" id="UP000223913"/>
    </source>
</evidence>
<dbReference type="EC" id="2.7.13.3" evidence="2"/>
<organism evidence="9 10">
    <name type="scientific">Flavilitoribacter nigricans (strain ATCC 23147 / DSM 23189 / NBRC 102662 / NCIMB 1420 / SS-2)</name>
    <name type="common">Lewinella nigricans</name>
    <dbReference type="NCBI Taxonomy" id="1122177"/>
    <lineage>
        <taxon>Bacteria</taxon>
        <taxon>Pseudomonadati</taxon>
        <taxon>Bacteroidota</taxon>
        <taxon>Saprospiria</taxon>
        <taxon>Saprospirales</taxon>
        <taxon>Lewinellaceae</taxon>
        <taxon>Flavilitoribacter</taxon>
    </lineage>
</organism>
<evidence type="ECO:0000256" key="4">
    <source>
        <dbReference type="ARBA" id="ARBA00022679"/>
    </source>
</evidence>
<evidence type="ECO:0000256" key="3">
    <source>
        <dbReference type="ARBA" id="ARBA00022553"/>
    </source>
</evidence>
<dbReference type="Gene3D" id="3.30.565.10">
    <property type="entry name" value="Histidine kinase-like ATPase, C-terminal domain"/>
    <property type="match status" value="1"/>
</dbReference>
<dbReference type="PROSITE" id="PS50109">
    <property type="entry name" value="HIS_KIN"/>
    <property type="match status" value="1"/>
</dbReference>
<dbReference type="SUPFAM" id="SSF55785">
    <property type="entry name" value="PYP-like sensor domain (PAS domain)"/>
    <property type="match status" value="1"/>
</dbReference>
<dbReference type="SMART" id="SM00387">
    <property type="entry name" value="HATPase_c"/>
    <property type="match status" value="1"/>
</dbReference>
<evidence type="ECO:0000256" key="5">
    <source>
        <dbReference type="ARBA" id="ARBA00022777"/>
    </source>
</evidence>
<dbReference type="PROSITE" id="PS50110">
    <property type="entry name" value="RESPONSE_REGULATORY"/>
    <property type="match status" value="2"/>
</dbReference>
<dbReference type="PANTHER" id="PTHR43047">
    <property type="entry name" value="TWO-COMPONENT HISTIDINE PROTEIN KINASE"/>
    <property type="match status" value="1"/>
</dbReference>
<dbReference type="CDD" id="cd00156">
    <property type="entry name" value="REC"/>
    <property type="match status" value="1"/>
</dbReference>
<dbReference type="CDD" id="cd00082">
    <property type="entry name" value="HisKA"/>
    <property type="match status" value="1"/>
</dbReference>
<dbReference type="AlphaFoldDB" id="A0A2D0N4L2"/>
<dbReference type="InterPro" id="IPR003594">
    <property type="entry name" value="HATPase_dom"/>
</dbReference>
<keyword evidence="5" id="KW-0418">Kinase</keyword>
<keyword evidence="4" id="KW-0808">Transferase</keyword>
<dbReference type="InterPro" id="IPR036890">
    <property type="entry name" value="HATPase_C_sf"/>
</dbReference>
<dbReference type="EMBL" id="PDUD01000034">
    <property type="protein sequence ID" value="PHN03089.1"/>
    <property type="molecule type" value="Genomic_DNA"/>
</dbReference>
<dbReference type="InterPro" id="IPR003661">
    <property type="entry name" value="HisK_dim/P_dom"/>
</dbReference>
<dbReference type="InterPro" id="IPR035965">
    <property type="entry name" value="PAS-like_dom_sf"/>
</dbReference>
<dbReference type="Pfam" id="PF02518">
    <property type="entry name" value="HATPase_c"/>
    <property type="match status" value="1"/>
</dbReference>
<evidence type="ECO:0000259" key="8">
    <source>
        <dbReference type="PROSITE" id="PS50110"/>
    </source>
</evidence>
<dbReference type="SUPFAM" id="SSF55874">
    <property type="entry name" value="ATPase domain of HSP90 chaperone/DNA topoisomerase II/histidine kinase"/>
    <property type="match status" value="1"/>
</dbReference>
<evidence type="ECO:0000313" key="9">
    <source>
        <dbReference type="EMBL" id="PHN03089.1"/>
    </source>
</evidence>
<feature type="domain" description="Histidine kinase" evidence="7">
    <location>
        <begin position="276"/>
        <end position="496"/>
    </location>
</feature>
<accession>A0A2D0N4L2</accession>
<sequence>MDKSLPSFSTRSKVLMIEDDVSYARLIEILLNESSLLSCEVVKRHTLNAGLEAMEAEEFSAVLLDLTLPDSTGFETLETMLHRFSDHNIIVLTGRVDKELGIKAVKAGAQDFMVKGEFDGDQLAKALRYSIERKNVLSRLEDAQRRAQIGHWECDPAGRYFYASKETYRLFDLDPAEVHFTCEDLQAPDSPFAPLMEIEQETKPNGAAKKDITIQTNSGQKRCLSLQCQAEKIGEDQYVYSGIIQDITERMQSEELKKAHDLAQQTAKIREQVLASVSHEMRTPMNAIVGMTNLLLSSSLSEEQLNFVNSIKQSSDVLLGIINDILQISALQNELIVFKNKQFSLLELTEQLKAVMRPKLGEKELIFQINLDPDIPDQIHGDQIRLSQILFNLIGNAIKFTDQGFIELNVRKALETDDHFLLQFDLKDTGIGIPDDKIESIFETFTRISSKDRITEGTGLGLSIAKKLIEQQGGRIWAKSEEGKGSVFSFELKFFKTDQAAQPLNPQETPQPYIDPDMPFTIMVVEDHQINQMVIQKTLEKQWPNVNIIMANHGDEAIEILNKNQEVDIILMDLLMPVRDGFETAAYIRNEMDGEVALVPILAMTAHAHISEDGKYHQYGMNDYILKPFKPNELFTKITYHLAKPQPK</sequence>
<dbReference type="Pfam" id="PF00512">
    <property type="entry name" value="HisKA"/>
    <property type="match status" value="1"/>
</dbReference>
<reference evidence="9 10" key="1">
    <citation type="submission" date="2017-10" db="EMBL/GenBank/DDBJ databases">
        <title>The draft genome sequence of Lewinella nigricans NBRC 102662.</title>
        <authorList>
            <person name="Wang K."/>
        </authorList>
    </citation>
    <scope>NUCLEOTIDE SEQUENCE [LARGE SCALE GENOMIC DNA]</scope>
    <source>
        <strain evidence="9 10">NBRC 102662</strain>
    </source>
</reference>
<dbReference type="Gene3D" id="3.30.450.20">
    <property type="entry name" value="PAS domain"/>
    <property type="match status" value="1"/>
</dbReference>
<evidence type="ECO:0000259" key="7">
    <source>
        <dbReference type="PROSITE" id="PS50109"/>
    </source>
</evidence>
<comment type="catalytic activity">
    <reaction evidence="1">
        <text>ATP + protein L-histidine = ADP + protein N-phospho-L-histidine.</text>
        <dbReference type="EC" id="2.7.13.3"/>
    </reaction>
</comment>
<dbReference type="GO" id="GO:0000155">
    <property type="term" value="F:phosphorelay sensor kinase activity"/>
    <property type="evidence" value="ECO:0007669"/>
    <property type="project" value="InterPro"/>
</dbReference>
<feature type="modified residue" description="4-aspartylphosphate" evidence="6">
    <location>
        <position position="573"/>
    </location>
</feature>
<evidence type="ECO:0000256" key="2">
    <source>
        <dbReference type="ARBA" id="ARBA00012438"/>
    </source>
</evidence>
<comment type="caution">
    <text evidence="9">The sequence shown here is derived from an EMBL/GenBank/DDBJ whole genome shotgun (WGS) entry which is preliminary data.</text>
</comment>